<gene>
    <name evidence="2" type="ORF">OU5_0023</name>
</gene>
<organism evidence="2 3">
    <name type="scientific">Pseudomonas mandelii JR-1</name>
    <dbReference type="NCBI Taxonomy" id="1147786"/>
    <lineage>
        <taxon>Bacteria</taxon>
        <taxon>Pseudomonadati</taxon>
        <taxon>Pseudomonadota</taxon>
        <taxon>Gammaproteobacteria</taxon>
        <taxon>Pseudomonadales</taxon>
        <taxon>Pseudomonadaceae</taxon>
        <taxon>Pseudomonas</taxon>
    </lineage>
</organism>
<reference evidence="2 3" key="1">
    <citation type="journal article" date="2012" name="J. Bacteriol.">
        <title>Genome sequence of cold-adapted Pseudomonas mandelii strain JR-1.</title>
        <authorList>
            <person name="Jang S.H."/>
            <person name="Kim J."/>
            <person name="Kim J."/>
            <person name="Hong S."/>
            <person name="Lee C."/>
        </authorList>
    </citation>
    <scope>NUCLEOTIDE SEQUENCE [LARGE SCALE GENOMIC DNA]</scope>
    <source>
        <strain evidence="2 3">JR-1</strain>
    </source>
</reference>
<feature type="signal peptide" evidence="1">
    <location>
        <begin position="1"/>
        <end position="21"/>
    </location>
</feature>
<dbReference type="Pfam" id="PF07119">
    <property type="entry name" value="DUF1375"/>
    <property type="match status" value="1"/>
</dbReference>
<dbReference type="PROSITE" id="PS51257">
    <property type="entry name" value="PROKAR_LIPOPROTEIN"/>
    <property type="match status" value="1"/>
</dbReference>
<dbReference type="RefSeq" id="WP_010461025.1">
    <property type="nucleotide sequence ID" value="NZ_CP005960.1"/>
</dbReference>
<dbReference type="GeneID" id="46432134"/>
<name>A0A024E2S4_9PSED</name>
<dbReference type="Proteomes" id="UP000026913">
    <property type="component" value="Chromosome"/>
</dbReference>
<evidence type="ECO:0008006" key="4">
    <source>
        <dbReference type="Google" id="ProtNLM"/>
    </source>
</evidence>
<evidence type="ECO:0000256" key="1">
    <source>
        <dbReference type="SAM" id="SignalP"/>
    </source>
</evidence>
<dbReference type="KEGG" id="pman:OU5_0023"/>
<protein>
    <recommendedName>
        <fullName evidence="4">Lipoprotein</fullName>
    </recommendedName>
</protein>
<sequence length="109" mass="11768">MKIQVVLLATLLLAGCGTVQTVVRGDEVASKSLKEYKSYCGAVPRIYSGVTYDFCMLYAPLQKGRDAQVHDSAPAIVLIDAVISGALDTLLLPYTIYRQQADGSIIITE</sequence>
<evidence type="ECO:0000313" key="3">
    <source>
        <dbReference type="Proteomes" id="UP000026913"/>
    </source>
</evidence>
<proteinExistence type="predicted"/>
<dbReference type="EMBL" id="CP005960">
    <property type="protein sequence ID" value="AHZ67102.1"/>
    <property type="molecule type" value="Genomic_DNA"/>
</dbReference>
<dbReference type="HOGENOM" id="CLU_141635_1_0_6"/>
<evidence type="ECO:0000313" key="2">
    <source>
        <dbReference type="EMBL" id="AHZ67102.1"/>
    </source>
</evidence>
<dbReference type="AlphaFoldDB" id="A0A024E2S4"/>
<dbReference type="OrthoDB" id="8547342at2"/>
<keyword evidence="1" id="KW-0732">Signal</keyword>
<accession>A0A024E2S4</accession>
<dbReference type="InterPro" id="IPR010780">
    <property type="entry name" value="DUF1375"/>
</dbReference>
<feature type="chain" id="PRO_5001530418" description="Lipoprotein" evidence="1">
    <location>
        <begin position="22"/>
        <end position="109"/>
    </location>
</feature>